<sequence>MLAWLDEEVFTGGLGPSRAREFRYGASYVVAETYGFRLADPAEHARLTIAAGPLSWHNVSPDNL</sequence>
<reference evidence="2" key="1">
    <citation type="journal article" date="2019" name="Int. J. Syst. Evol. Microbiol.">
        <title>The Global Catalogue of Microorganisms (GCM) 10K type strain sequencing project: providing services to taxonomists for standard genome sequencing and annotation.</title>
        <authorList>
            <consortium name="The Broad Institute Genomics Platform"/>
            <consortium name="The Broad Institute Genome Sequencing Center for Infectious Disease"/>
            <person name="Wu L."/>
            <person name="Ma J."/>
        </authorList>
    </citation>
    <scope>NUCLEOTIDE SEQUENCE [LARGE SCALE GENOMIC DNA]</scope>
    <source>
        <strain evidence="2">NBRC 108728</strain>
    </source>
</reference>
<dbReference type="Proteomes" id="UP001321486">
    <property type="component" value="Chromosome"/>
</dbReference>
<accession>A0ABN6Y1V5</accession>
<organism evidence="1 2">
    <name type="scientific">Frondihabitans sucicola</name>
    <dbReference type="NCBI Taxonomy" id="1268041"/>
    <lineage>
        <taxon>Bacteria</taxon>
        <taxon>Bacillati</taxon>
        <taxon>Actinomycetota</taxon>
        <taxon>Actinomycetes</taxon>
        <taxon>Micrococcales</taxon>
        <taxon>Microbacteriaceae</taxon>
        <taxon>Frondihabitans</taxon>
    </lineage>
</organism>
<name>A0ABN6Y1V5_9MICO</name>
<keyword evidence="2" id="KW-1185">Reference proteome</keyword>
<proteinExistence type="predicted"/>
<gene>
    <name evidence="1" type="ORF">GCM10025867_19440</name>
</gene>
<dbReference type="EMBL" id="AP027732">
    <property type="protein sequence ID" value="BDZ49703.1"/>
    <property type="molecule type" value="Genomic_DNA"/>
</dbReference>
<evidence type="ECO:0000313" key="1">
    <source>
        <dbReference type="EMBL" id="BDZ49703.1"/>
    </source>
</evidence>
<evidence type="ECO:0000313" key="2">
    <source>
        <dbReference type="Proteomes" id="UP001321486"/>
    </source>
</evidence>
<protein>
    <submittedName>
        <fullName evidence="1">Uncharacterized protein</fullName>
    </submittedName>
</protein>